<evidence type="ECO:0000313" key="2">
    <source>
        <dbReference type="EMBL" id="PFE18916.1"/>
    </source>
</evidence>
<protein>
    <recommendedName>
        <fullName evidence="1">GmrSD restriction endonucleases N-terminal domain-containing protein</fullName>
    </recommendedName>
</protein>
<dbReference type="EMBL" id="NTRR01000004">
    <property type="protein sequence ID" value="PFE18916.1"/>
    <property type="molecule type" value="Genomic_DNA"/>
</dbReference>
<dbReference type="InterPro" id="IPR004919">
    <property type="entry name" value="GmrSD_N"/>
</dbReference>
<sequence>MLEEEKILDFRIDLNQEKELSDEEINDKYASGDIRIVTEQSRFQLNIVPTIVESEDYILDPEFQRRHRWSNTKKSKLIESFIMNVPVPPIFLYETEFSVYEVMDGLQRLTAIYEFYKDKFALTNLEEWSELNGRTYSQLPKQIKRGIDRRYLSSMILLKETARDPKEENRLKQLVFERINSGGEPLDDQEKRNALYNGDLNRLCIKLARTDSFCKLWNIPLNPDDEMSLIENPLYKKMTDVELVLRFFAFRQINLWERMTLTKFLDLYLMKGNEFSDKTQGNLSEIFIKTVDLIYTVLGEDALYLYRKRNGKWIVYNRPTKVLYDTIMQVFSKYLEFDTVLIRKSLEIRDGLQDFFEVNYQLFEGRNTGKTDVIKRIEVFDQYLRKFLTEE</sequence>
<dbReference type="AlphaFoldDB" id="A0A2A9A591"/>
<dbReference type="Proteomes" id="UP000220032">
    <property type="component" value="Unassembled WGS sequence"/>
</dbReference>
<dbReference type="PANTHER" id="PTHR39639">
    <property type="entry name" value="CHROMOSOME 16, WHOLE GENOME SHOTGUN SEQUENCE"/>
    <property type="match status" value="1"/>
</dbReference>
<comment type="caution">
    <text evidence="2">The sequence shown here is derived from an EMBL/GenBank/DDBJ whole genome shotgun (WGS) entry which is preliminary data.</text>
</comment>
<name>A0A2A9A591_BACCE</name>
<gene>
    <name evidence="2" type="ORF">CN307_05095</name>
</gene>
<evidence type="ECO:0000313" key="3">
    <source>
        <dbReference type="Proteomes" id="UP000220032"/>
    </source>
</evidence>
<dbReference type="RefSeq" id="WP_098341937.1">
    <property type="nucleotide sequence ID" value="NZ_NTRR01000004.1"/>
</dbReference>
<proteinExistence type="predicted"/>
<organism evidence="2 3">
    <name type="scientific">Bacillus cereus</name>
    <dbReference type="NCBI Taxonomy" id="1396"/>
    <lineage>
        <taxon>Bacteria</taxon>
        <taxon>Bacillati</taxon>
        <taxon>Bacillota</taxon>
        <taxon>Bacilli</taxon>
        <taxon>Bacillales</taxon>
        <taxon>Bacillaceae</taxon>
        <taxon>Bacillus</taxon>
        <taxon>Bacillus cereus group</taxon>
    </lineage>
</organism>
<reference evidence="2 3" key="1">
    <citation type="submission" date="2017-09" db="EMBL/GenBank/DDBJ databases">
        <title>Large-scale bioinformatics analysis of Bacillus genomes uncovers conserved roles of natural products in bacterial physiology.</title>
        <authorList>
            <consortium name="Agbiome Team Llc"/>
            <person name="Bleich R.M."/>
            <person name="Grubbs K.J."/>
            <person name="Santa Maria K.C."/>
            <person name="Allen S.E."/>
            <person name="Farag S."/>
            <person name="Shank E.A."/>
            <person name="Bowers A."/>
        </authorList>
    </citation>
    <scope>NUCLEOTIDE SEQUENCE [LARGE SCALE GENOMIC DNA]</scope>
    <source>
        <strain evidence="2 3">AFS022681</strain>
    </source>
</reference>
<dbReference type="PANTHER" id="PTHR39639:SF1">
    <property type="entry name" value="DUF262 DOMAIN-CONTAINING PROTEIN"/>
    <property type="match status" value="1"/>
</dbReference>
<dbReference type="Pfam" id="PF03235">
    <property type="entry name" value="GmrSD_N"/>
    <property type="match status" value="1"/>
</dbReference>
<accession>A0A2A9A591</accession>
<feature type="domain" description="GmrSD restriction endonucleases N-terminal" evidence="1">
    <location>
        <begin position="51"/>
        <end position="196"/>
    </location>
</feature>
<evidence type="ECO:0000259" key="1">
    <source>
        <dbReference type="Pfam" id="PF03235"/>
    </source>
</evidence>